<evidence type="ECO:0000313" key="1">
    <source>
        <dbReference type="EMBL" id="ORC34207.1"/>
    </source>
</evidence>
<gene>
    <name evidence="1" type="ORF">B4O97_12905</name>
</gene>
<reference evidence="1 2" key="1">
    <citation type="submission" date="2017-03" db="EMBL/GenBank/DDBJ databases">
        <title>Draft Genome sequence of Marispirochaeta sp. strain JC444.</title>
        <authorList>
            <person name="Shivani Y."/>
            <person name="Subhash Y."/>
            <person name="Sasikala C."/>
            <person name="Ramana C."/>
        </authorList>
    </citation>
    <scope>NUCLEOTIDE SEQUENCE [LARGE SCALE GENOMIC DNA]</scope>
    <source>
        <strain evidence="1 2">JC444</strain>
    </source>
</reference>
<name>A0A1Y1RVV2_9SPIO</name>
<dbReference type="EMBL" id="MWQY01000014">
    <property type="protein sequence ID" value="ORC34207.1"/>
    <property type="molecule type" value="Genomic_DNA"/>
</dbReference>
<dbReference type="PROSITE" id="PS51257">
    <property type="entry name" value="PROKAR_LIPOPROTEIN"/>
    <property type="match status" value="1"/>
</dbReference>
<accession>A0A1Y1RVV2</accession>
<proteinExistence type="predicted"/>
<keyword evidence="2" id="KW-1185">Reference proteome</keyword>
<sequence>MRIRGMFLSLLFTLFMFSCSKPYLFISDSSFGEMEGAGIEEFSSRPIVFEVFSKKPSPLEILEAAGDKNAEALVFSPLYYDLAESVHREDPGVSVYAVVPPGHRTPAGIRAVELSTRGAADAIITLLESQFPADDAVHITLIRFTDETLWNSMTRKLTLENGRFRFSELQVPVERVKQRDFGTGTAAATDVLLLFLGEYSPGIAQDPAPDSRGKLPKMIISDRPVDSGGNIRSWTLAVDWGRVYRSLLEGSQEAAPWFLVSDRVSQ</sequence>
<dbReference type="STRING" id="1963862.B4O97_12905"/>
<protein>
    <submittedName>
        <fullName evidence="1">Uncharacterized protein</fullName>
    </submittedName>
</protein>
<organism evidence="1 2">
    <name type="scientific">Marispirochaeta aestuarii</name>
    <dbReference type="NCBI Taxonomy" id="1963862"/>
    <lineage>
        <taxon>Bacteria</taxon>
        <taxon>Pseudomonadati</taxon>
        <taxon>Spirochaetota</taxon>
        <taxon>Spirochaetia</taxon>
        <taxon>Spirochaetales</taxon>
        <taxon>Spirochaetaceae</taxon>
        <taxon>Marispirochaeta</taxon>
    </lineage>
</organism>
<dbReference type="Proteomes" id="UP000192343">
    <property type="component" value="Unassembled WGS sequence"/>
</dbReference>
<dbReference type="AlphaFoldDB" id="A0A1Y1RVV2"/>
<comment type="caution">
    <text evidence="1">The sequence shown here is derived from an EMBL/GenBank/DDBJ whole genome shotgun (WGS) entry which is preliminary data.</text>
</comment>
<evidence type="ECO:0000313" key="2">
    <source>
        <dbReference type="Proteomes" id="UP000192343"/>
    </source>
</evidence>